<sequence length="60" mass="6769">MSVVSRMSVASRMSAMSRVSREGVFRDVRDMGGQSMSRPEALEIAGFQRVRDVRDMRDMG</sequence>
<keyword evidence="2" id="KW-1185">Reference proteome</keyword>
<dbReference type="AlphaFoldDB" id="A0A317FJJ7"/>
<gene>
    <name evidence="1" type="ORF">DFH01_00190</name>
</gene>
<reference evidence="2" key="1">
    <citation type="submission" date="2018-05" db="EMBL/GenBank/DDBJ databases">
        <authorList>
            <person name="Du Z."/>
            <person name="Wang X."/>
        </authorList>
    </citation>
    <scope>NUCLEOTIDE SEQUENCE [LARGE SCALE GENOMIC DNA]</scope>
    <source>
        <strain evidence="2">CQN31</strain>
    </source>
</reference>
<dbReference type="Proteomes" id="UP000245765">
    <property type="component" value="Unassembled WGS sequence"/>
</dbReference>
<dbReference type="EMBL" id="QGNA01000001">
    <property type="protein sequence ID" value="PWS37776.1"/>
    <property type="molecule type" value="Genomic_DNA"/>
</dbReference>
<comment type="caution">
    <text evidence="1">The sequence shown here is derived from an EMBL/GenBank/DDBJ whole genome shotgun (WGS) entry which is preliminary data.</text>
</comment>
<protein>
    <submittedName>
        <fullName evidence="1">Uncharacterized protein</fullName>
    </submittedName>
</protein>
<organism evidence="1 2">
    <name type="scientific">Falsiroseomonas bella</name>
    <dbReference type="NCBI Taxonomy" id="2184016"/>
    <lineage>
        <taxon>Bacteria</taxon>
        <taxon>Pseudomonadati</taxon>
        <taxon>Pseudomonadota</taxon>
        <taxon>Alphaproteobacteria</taxon>
        <taxon>Acetobacterales</taxon>
        <taxon>Roseomonadaceae</taxon>
        <taxon>Falsiroseomonas</taxon>
    </lineage>
</organism>
<proteinExistence type="predicted"/>
<name>A0A317FJJ7_9PROT</name>
<evidence type="ECO:0000313" key="1">
    <source>
        <dbReference type="EMBL" id="PWS37776.1"/>
    </source>
</evidence>
<evidence type="ECO:0000313" key="2">
    <source>
        <dbReference type="Proteomes" id="UP000245765"/>
    </source>
</evidence>
<accession>A0A317FJJ7</accession>